<name>A0A382BRD8_9ZZZZ</name>
<accession>A0A382BRD8</accession>
<dbReference type="EMBL" id="UINC01031013">
    <property type="protein sequence ID" value="SVB16365.1"/>
    <property type="molecule type" value="Genomic_DNA"/>
</dbReference>
<dbReference type="AlphaFoldDB" id="A0A382BRD8"/>
<protein>
    <submittedName>
        <fullName evidence="2">Uncharacterized protein</fullName>
    </submittedName>
</protein>
<proteinExistence type="predicted"/>
<reference evidence="2" key="1">
    <citation type="submission" date="2018-05" db="EMBL/GenBank/DDBJ databases">
        <authorList>
            <person name="Lanie J.A."/>
            <person name="Ng W.-L."/>
            <person name="Kazmierczak K.M."/>
            <person name="Andrzejewski T.M."/>
            <person name="Davidsen T.M."/>
            <person name="Wayne K.J."/>
            <person name="Tettelin H."/>
            <person name="Glass J.I."/>
            <person name="Rusch D."/>
            <person name="Podicherti R."/>
            <person name="Tsui H.-C.T."/>
            <person name="Winkler M.E."/>
        </authorList>
    </citation>
    <scope>NUCLEOTIDE SEQUENCE</scope>
</reference>
<gene>
    <name evidence="2" type="ORF">METZ01_LOCUS169219</name>
</gene>
<organism evidence="2">
    <name type="scientific">marine metagenome</name>
    <dbReference type="NCBI Taxonomy" id="408172"/>
    <lineage>
        <taxon>unclassified sequences</taxon>
        <taxon>metagenomes</taxon>
        <taxon>ecological metagenomes</taxon>
    </lineage>
</organism>
<feature type="transmembrane region" description="Helical" evidence="1">
    <location>
        <begin position="25"/>
        <end position="47"/>
    </location>
</feature>
<keyword evidence="1" id="KW-0472">Membrane</keyword>
<evidence type="ECO:0000256" key="1">
    <source>
        <dbReference type="SAM" id="Phobius"/>
    </source>
</evidence>
<evidence type="ECO:0000313" key="2">
    <source>
        <dbReference type="EMBL" id="SVB16365.1"/>
    </source>
</evidence>
<keyword evidence="1" id="KW-1133">Transmembrane helix</keyword>
<sequence length="59" mass="6401">MSHSAIAAIVAANKYLGIDDPDMRFVYGLFGIAAGIFLLLSIVRAGVRFKESKQVERSS</sequence>
<keyword evidence="1" id="KW-0812">Transmembrane</keyword>